<feature type="domain" description="Major facilitator superfamily (MFS) profile" evidence="11">
    <location>
        <begin position="257"/>
        <end position="520"/>
    </location>
</feature>
<comment type="similarity">
    <text evidence="8">Belongs to the major facilitator superfamily. Proton-dependent oligopeptide transporter (POT/PTR) (TC 2.A.17) family.</text>
</comment>
<dbReference type="PANTHER" id="PTHR23517">
    <property type="entry name" value="RESISTANCE PROTEIN MDTM, PUTATIVE-RELATED-RELATED"/>
    <property type="match status" value="1"/>
</dbReference>
<evidence type="ECO:0000313" key="13">
    <source>
        <dbReference type="Proteomes" id="UP000287330"/>
    </source>
</evidence>
<evidence type="ECO:0000256" key="3">
    <source>
        <dbReference type="ARBA" id="ARBA00022475"/>
    </source>
</evidence>
<dbReference type="InterPro" id="IPR050171">
    <property type="entry name" value="MFS_Transporters"/>
</dbReference>
<dbReference type="Proteomes" id="UP000287330">
    <property type="component" value="Unassembled WGS sequence"/>
</dbReference>
<gene>
    <name evidence="12" type="ORF">CWE25_03525</name>
</gene>
<evidence type="ECO:0000259" key="11">
    <source>
        <dbReference type="PROSITE" id="PS50850"/>
    </source>
</evidence>
<dbReference type="Pfam" id="PF00854">
    <property type="entry name" value="PTR2"/>
    <property type="match status" value="1"/>
</dbReference>
<evidence type="ECO:0000256" key="10">
    <source>
        <dbReference type="SAM" id="Phobius"/>
    </source>
</evidence>
<comment type="caution">
    <text evidence="12">The sequence shown here is derived from an EMBL/GenBank/DDBJ whole genome shotgun (WGS) entry which is preliminary data.</text>
</comment>
<dbReference type="InterPro" id="IPR000109">
    <property type="entry name" value="POT_fam"/>
</dbReference>
<feature type="transmembrane region" description="Helical" evidence="10">
    <location>
        <begin position="39"/>
        <end position="59"/>
    </location>
</feature>
<accession>A0A432Y9K9</accession>
<feature type="transmembrane region" description="Helical" evidence="10">
    <location>
        <begin position="254"/>
        <end position="274"/>
    </location>
</feature>
<feature type="transmembrane region" description="Helical" evidence="10">
    <location>
        <begin position="364"/>
        <end position="385"/>
    </location>
</feature>
<feature type="region of interest" description="Disordered" evidence="9">
    <location>
        <begin position="495"/>
        <end position="520"/>
    </location>
</feature>
<evidence type="ECO:0000256" key="6">
    <source>
        <dbReference type="ARBA" id="ARBA00022989"/>
    </source>
</evidence>
<dbReference type="GO" id="GO:0006857">
    <property type="term" value="P:oligopeptide transport"/>
    <property type="evidence" value="ECO:0007669"/>
    <property type="project" value="InterPro"/>
</dbReference>
<dbReference type="InterPro" id="IPR018456">
    <property type="entry name" value="PTR2_symporter_CS"/>
</dbReference>
<feature type="transmembrane region" description="Helical" evidence="10">
    <location>
        <begin position="331"/>
        <end position="352"/>
    </location>
</feature>
<keyword evidence="2 8" id="KW-0813">Transport</keyword>
<keyword evidence="7 10" id="KW-0472">Membrane</keyword>
<name>A0A432Y9K9_9GAMM</name>
<feature type="transmembrane region" description="Helical" evidence="10">
    <location>
        <begin position="397"/>
        <end position="421"/>
    </location>
</feature>
<keyword evidence="5" id="KW-0571">Peptide transport</keyword>
<dbReference type="RefSeq" id="WP_110573324.1">
    <property type="nucleotide sequence ID" value="NZ_PIPV01000002.1"/>
</dbReference>
<dbReference type="Gene3D" id="1.20.1250.20">
    <property type="entry name" value="MFS general substrate transporter like domains"/>
    <property type="match status" value="1"/>
</dbReference>
<feature type="transmembrane region" description="Helical" evidence="10">
    <location>
        <begin position="286"/>
        <end position="303"/>
    </location>
</feature>
<dbReference type="EMBL" id="PIPV01000002">
    <property type="protein sequence ID" value="RUO57546.1"/>
    <property type="molecule type" value="Genomic_DNA"/>
</dbReference>
<feature type="transmembrane region" description="Helical" evidence="10">
    <location>
        <begin position="92"/>
        <end position="109"/>
    </location>
</feature>
<evidence type="ECO:0000256" key="7">
    <source>
        <dbReference type="ARBA" id="ARBA00023136"/>
    </source>
</evidence>
<dbReference type="PANTHER" id="PTHR23517:SF15">
    <property type="entry name" value="PROTON-DEPENDENT OLIGOPEPTIDE FAMILY TRANSPORT PROTEIN"/>
    <property type="match status" value="1"/>
</dbReference>
<feature type="transmembrane region" description="Helical" evidence="10">
    <location>
        <begin position="154"/>
        <end position="173"/>
    </location>
</feature>
<dbReference type="InterPro" id="IPR005279">
    <property type="entry name" value="Dipep/tripep_permease"/>
</dbReference>
<protein>
    <submittedName>
        <fullName evidence="12">MFS transporter</fullName>
    </submittedName>
</protein>
<keyword evidence="3" id="KW-1003">Cell membrane</keyword>
<feature type="transmembrane region" description="Helical" evidence="10">
    <location>
        <begin position="433"/>
        <end position="454"/>
    </location>
</feature>
<feature type="transmembrane region" description="Helical" evidence="10">
    <location>
        <begin position="179"/>
        <end position="197"/>
    </location>
</feature>
<dbReference type="GO" id="GO:1904680">
    <property type="term" value="F:peptide transmembrane transporter activity"/>
    <property type="evidence" value="ECO:0007669"/>
    <property type="project" value="InterPro"/>
</dbReference>
<dbReference type="PROSITE" id="PS50850">
    <property type="entry name" value="MFS"/>
    <property type="match status" value="1"/>
</dbReference>
<evidence type="ECO:0000256" key="9">
    <source>
        <dbReference type="SAM" id="MobiDB-lite"/>
    </source>
</evidence>
<feature type="transmembrane region" description="Helical" evidence="10">
    <location>
        <begin position="115"/>
        <end position="133"/>
    </location>
</feature>
<feature type="transmembrane region" description="Helical" evidence="10">
    <location>
        <begin position="65"/>
        <end position="83"/>
    </location>
</feature>
<keyword evidence="13" id="KW-1185">Reference proteome</keyword>
<feature type="transmembrane region" description="Helical" evidence="10">
    <location>
        <begin position="466"/>
        <end position="487"/>
    </location>
</feature>
<feature type="transmembrane region" description="Helical" evidence="10">
    <location>
        <begin position="225"/>
        <end position="248"/>
    </location>
</feature>
<evidence type="ECO:0000256" key="8">
    <source>
        <dbReference type="RuleBase" id="RU003755"/>
    </source>
</evidence>
<evidence type="ECO:0000313" key="12">
    <source>
        <dbReference type="EMBL" id="RUO57546.1"/>
    </source>
</evidence>
<dbReference type="SUPFAM" id="SSF103473">
    <property type="entry name" value="MFS general substrate transporter"/>
    <property type="match status" value="2"/>
</dbReference>
<keyword evidence="6 10" id="KW-1133">Transmembrane helix</keyword>
<evidence type="ECO:0000256" key="2">
    <source>
        <dbReference type="ARBA" id="ARBA00022448"/>
    </source>
</evidence>
<dbReference type="InterPro" id="IPR036259">
    <property type="entry name" value="MFS_trans_sf"/>
</dbReference>
<dbReference type="AlphaFoldDB" id="A0A432Y9K9"/>
<dbReference type="OrthoDB" id="9772725at2"/>
<keyword evidence="4 8" id="KW-0812">Transmembrane</keyword>
<reference evidence="13" key="1">
    <citation type="journal article" date="2018" name="Front. Microbiol.">
        <title>Genome-Based Analysis Reveals the Taxonomy and Diversity of the Family Idiomarinaceae.</title>
        <authorList>
            <person name="Liu Y."/>
            <person name="Lai Q."/>
            <person name="Shao Z."/>
        </authorList>
    </citation>
    <scope>NUCLEOTIDE SEQUENCE [LARGE SCALE GENOMIC DNA]</scope>
    <source>
        <strain evidence="13">F23</strain>
    </source>
</reference>
<keyword evidence="5" id="KW-0653">Protein transport</keyword>
<evidence type="ECO:0000256" key="5">
    <source>
        <dbReference type="ARBA" id="ARBA00022856"/>
    </source>
</evidence>
<dbReference type="CDD" id="cd17346">
    <property type="entry name" value="MFS_DtpA_like"/>
    <property type="match status" value="1"/>
</dbReference>
<evidence type="ECO:0000256" key="1">
    <source>
        <dbReference type="ARBA" id="ARBA00004651"/>
    </source>
</evidence>
<dbReference type="NCBIfam" id="TIGR00924">
    <property type="entry name" value="yjdL_sub1_fam"/>
    <property type="match status" value="1"/>
</dbReference>
<proteinExistence type="inferred from homology"/>
<organism evidence="12 13">
    <name type="scientific">Idiomarina fontislapidosi</name>
    <dbReference type="NCBI Taxonomy" id="263723"/>
    <lineage>
        <taxon>Bacteria</taxon>
        <taxon>Pseudomonadati</taxon>
        <taxon>Pseudomonadota</taxon>
        <taxon>Gammaproteobacteria</taxon>
        <taxon>Alteromonadales</taxon>
        <taxon>Idiomarinaceae</taxon>
        <taxon>Idiomarina</taxon>
    </lineage>
</organism>
<comment type="subcellular location">
    <subcellularLocation>
        <location evidence="1">Cell membrane</location>
        <topology evidence="1">Multi-pass membrane protein</topology>
    </subcellularLocation>
    <subcellularLocation>
        <location evidence="8">Membrane</location>
        <topology evidence="8">Multi-pass membrane protein</topology>
    </subcellularLocation>
</comment>
<sequence>MDPKNIVDKDASFFGQPGGLQTLFFTEMWERMSYYGMRALLVLFMTASMQEGGLAITVASATAIYGLYTGGVYFMGLPGGWIADRLLGGQRATWYGGIIIMLGHIVLAIPSEASFFIGMILVVLGTGLLKPNITAMVGQLYSSDDDRRDGGYTLYYMGINIGSIIGYFVTGYLQENAGYHWGFGAAAVGMALGLIQYKLTQPKLKGVGEKPAKPMSAGAAKRSWAVIYLLLAGLAVVTYLALTGVIIINPVAVAGNVAIIFTVIFFLYYLSIFLFGKLTRNEMKRLGALFLVCIASTMFWAGFEQAGSSFNLFARDLTDRMIGDFEIPTTWFQSLNSIFLVTLSPFFAALWINLSKRMINPSYGFKSAIGLIIMATGFIVMFFASQAAASGLKVAPYWLVAVYFIHTVGELCLSPVALSAVSKLSPKRMAGQLMGVFVLTYAMGNVIAGLLAGGLDPENPQAMPELYWTIFMFGVSVGAVVFVLAFFTRKWEKLPPDDGEADNDDHPGAVIDANEPVSKP</sequence>
<dbReference type="GO" id="GO:0005886">
    <property type="term" value="C:plasma membrane"/>
    <property type="evidence" value="ECO:0007669"/>
    <property type="project" value="UniProtKB-SubCell"/>
</dbReference>
<evidence type="ECO:0000256" key="4">
    <source>
        <dbReference type="ARBA" id="ARBA00022692"/>
    </source>
</evidence>
<dbReference type="InterPro" id="IPR020846">
    <property type="entry name" value="MFS_dom"/>
</dbReference>
<dbReference type="PROSITE" id="PS01023">
    <property type="entry name" value="PTR2_2"/>
    <property type="match status" value="1"/>
</dbReference>